<evidence type="ECO:0000256" key="7">
    <source>
        <dbReference type="ARBA" id="ARBA00022842"/>
    </source>
</evidence>
<evidence type="ECO:0000256" key="6">
    <source>
        <dbReference type="ARBA" id="ARBA00022827"/>
    </source>
</evidence>
<dbReference type="AlphaFoldDB" id="A0A1H9UVA9"/>
<name>A0A1H9UVA9_9CORY</name>
<feature type="binding site" evidence="11">
    <location>
        <position position="150"/>
    </location>
    <ligand>
        <name>Mg(2+)</name>
        <dbReference type="ChEBI" id="CHEBI:18420"/>
    </ligand>
</feature>
<dbReference type="Pfam" id="PF02424">
    <property type="entry name" value="ApbE"/>
    <property type="match status" value="1"/>
</dbReference>
<keyword evidence="13" id="KW-1185">Reference proteome</keyword>
<keyword evidence="12" id="KW-0449">Lipoprotein</keyword>
<dbReference type="EC" id="2.7.1.180" evidence="1 10"/>
<dbReference type="Proteomes" id="UP000198929">
    <property type="component" value="Unassembled WGS sequence"/>
</dbReference>
<dbReference type="PIRSF" id="PIRSF006268">
    <property type="entry name" value="ApbE"/>
    <property type="match status" value="1"/>
</dbReference>
<keyword evidence="6 10" id="KW-0274">FAD</keyword>
<evidence type="ECO:0000256" key="10">
    <source>
        <dbReference type="PIRNR" id="PIRNR006268"/>
    </source>
</evidence>
<evidence type="ECO:0000313" key="12">
    <source>
        <dbReference type="EMBL" id="SES12933.1"/>
    </source>
</evidence>
<keyword evidence="3 10" id="KW-0285">Flavoprotein</keyword>
<dbReference type="EMBL" id="FOGQ01000009">
    <property type="protein sequence ID" value="SES12933.1"/>
    <property type="molecule type" value="Genomic_DNA"/>
</dbReference>
<evidence type="ECO:0000256" key="9">
    <source>
        <dbReference type="ARBA" id="ARBA00048540"/>
    </source>
</evidence>
<accession>A0A1H9UVA9</accession>
<evidence type="ECO:0000313" key="13">
    <source>
        <dbReference type="Proteomes" id="UP000198929"/>
    </source>
</evidence>
<gene>
    <name evidence="12" type="ORF">SAMN05661109_01928</name>
</gene>
<evidence type="ECO:0000256" key="8">
    <source>
        <dbReference type="ARBA" id="ARBA00031306"/>
    </source>
</evidence>
<protein>
    <recommendedName>
        <fullName evidence="2 10">FAD:protein FMN transferase</fullName>
        <ecNumber evidence="1 10">2.7.1.180</ecNumber>
    </recommendedName>
    <alternativeName>
        <fullName evidence="8 10">Flavin transferase</fullName>
    </alternativeName>
</protein>
<dbReference type="InterPro" id="IPR003374">
    <property type="entry name" value="ApbE-like_sf"/>
</dbReference>
<organism evidence="12 13">
    <name type="scientific">Corynebacterium cystitidis DSM 20524</name>
    <dbReference type="NCBI Taxonomy" id="1121357"/>
    <lineage>
        <taxon>Bacteria</taxon>
        <taxon>Bacillati</taxon>
        <taxon>Actinomycetota</taxon>
        <taxon>Actinomycetes</taxon>
        <taxon>Mycobacteriales</taxon>
        <taxon>Corynebacteriaceae</taxon>
        <taxon>Corynebacterium</taxon>
    </lineage>
</organism>
<evidence type="ECO:0000256" key="2">
    <source>
        <dbReference type="ARBA" id="ARBA00016337"/>
    </source>
</evidence>
<comment type="catalytic activity">
    <reaction evidence="9 10">
        <text>L-threonyl-[protein] + FAD = FMN-L-threonyl-[protein] + AMP + H(+)</text>
        <dbReference type="Rhea" id="RHEA:36847"/>
        <dbReference type="Rhea" id="RHEA-COMP:11060"/>
        <dbReference type="Rhea" id="RHEA-COMP:11061"/>
        <dbReference type="ChEBI" id="CHEBI:15378"/>
        <dbReference type="ChEBI" id="CHEBI:30013"/>
        <dbReference type="ChEBI" id="CHEBI:57692"/>
        <dbReference type="ChEBI" id="CHEBI:74257"/>
        <dbReference type="ChEBI" id="CHEBI:456215"/>
        <dbReference type="EC" id="2.7.1.180"/>
    </reaction>
</comment>
<evidence type="ECO:0000256" key="1">
    <source>
        <dbReference type="ARBA" id="ARBA00011955"/>
    </source>
</evidence>
<evidence type="ECO:0000256" key="4">
    <source>
        <dbReference type="ARBA" id="ARBA00022679"/>
    </source>
</evidence>
<dbReference type="STRING" id="1121357.SAMN05661109_01928"/>
<comment type="cofactor">
    <cofactor evidence="11">
        <name>Mg(2+)</name>
        <dbReference type="ChEBI" id="CHEBI:18420"/>
    </cofactor>
    <cofactor evidence="11">
        <name>Mn(2+)</name>
        <dbReference type="ChEBI" id="CHEBI:29035"/>
    </cofactor>
    <text evidence="11">Magnesium. Can also use manganese.</text>
</comment>
<dbReference type="PANTHER" id="PTHR30040:SF2">
    <property type="entry name" value="FAD:PROTEIN FMN TRANSFERASE"/>
    <property type="match status" value="1"/>
</dbReference>
<dbReference type="PANTHER" id="PTHR30040">
    <property type="entry name" value="THIAMINE BIOSYNTHESIS LIPOPROTEIN APBE"/>
    <property type="match status" value="1"/>
</dbReference>
<reference evidence="13" key="1">
    <citation type="submission" date="2016-10" db="EMBL/GenBank/DDBJ databases">
        <authorList>
            <person name="Varghese N."/>
            <person name="Submissions S."/>
        </authorList>
    </citation>
    <scope>NUCLEOTIDE SEQUENCE [LARGE SCALE GENOMIC DNA]</scope>
    <source>
        <strain evidence="13">DSM 20524</strain>
    </source>
</reference>
<evidence type="ECO:0000256" key="3">
    <source>
        <dbReference type="ARBA" id="ARBA00022630"/>
    </source>
</evidence>
<feature type="binding site" evidence="11">
    <location>
        <position position="270"/>
    </location>
    <ligand>
        <name>Mg(2+)</name>
        <dbReference type="ChEBI" id="CHEBI:18420"/>
    </ligand>
</feature>
<dbReference type="RefSeq" id="WP_092259628.1">
    <property type="nucleotide sequence ID" value="NZ_FOGQ01000009.1"/>
</dbReference>
<keyword evidence="4 10" id="KW-0808">Transferase</keyword>
<evidence type="ECO:0000256" key="11">
    <source>
        <dbReference type="PIRSR" id="PIRSR006268-2"/>
    </source>
</evidence>
<dbReference type="GO" id="GO:0016740">
    <property type="term" value="F:transferase activity"/>
    <property type="evidence" value="ECO:0007669"/>
    <property type="project" value="UniProtKB-UniRule"/>
</dbReference>
<comment type="similarity">
    <text evidence="10">Belongs to the ApbE family.</text>
</comment>
<sequence length="321" mass="35236">MPIVRVASRRVHMMSTFIDLQVEAASPEPLIDDAVAQLRVFERRCSANDPSSELGQVNAEAGQRAVSVHPDLFKLIAVGVEHSLAEDSRLNIAIGPLVQLWRIGFHDARVPGQDEIEQALAVTDPSSIELDSKRQSVFLRKPGMKIDLGALAKGYFADRIVGLWQDRGASSGLINLGGNVLTFGQSPHQDDGLWRVGLRHPLHPDTQVLGALTLPAQSVVTSGVYQRTLKVGGRTFHHLMDPRTGYPIDTDVISLTIVSERSLDGETWTTRLFGQPVVKILREVEQRPHLQAVAITEDLRLYASGTLRNCLTLQHTSSSGR</sequence>
<keyword evidence="5 10" id="KW-0479">Metal-binding</keyword>
<keyword evidence="7 10" id="KW-0460">Magnesium</keyword>
<dbReference type="InterPro" id="IPR024932">
    <property type="entry name" value="ApbE"/>
</dbReference>
<dbReference type="GO" id="GO:0046872">
    <property type="term" value="F:metal ion binding"/>
    <property type="evidence" value="ECO:0007669"/>
    <property type="project" value="UniProtKB-UniRule"/>
</dbReference>
<dbReference type="Gene3D" id="3.10.520.10">
    <property type="entry name" value="ApbE-like domains"/>
    <property type="match status" value="1"/>
</dbReference>
<dbReference type="SUPFAM" id="SSF143631">
    <property type="entry name" value="ApbE-like"/>
    <property type="match status" value="1"/>
</dbReference>
<evidence type="ECO:0000256" key="5">
    <source>
        <dbReference type="ARBA" id="ARBA00022723"/>
    </source>
</evidence>
<proteinExistence type="inferred from homology"/>